<keyword evidence="3" id="KW-1185">Reference proteome</keyword>
<name>A0ABD5SET0_9EURY</name>
<feature type="compositionally biased region" description="Basic and acidic residues" evidence="1">
    <location>
        <begin position="1"/>
        <end position="28"/>
    </location>
</feature>
<gene>
    <name evidence="2" type="ORF">ACFQE6_00445</name>
</gene>
<sequence length="125" mass="14684">MTAEKPEPPDLPKTLREPLERQPPDRLDQVSTYADQLAHWKRSEREREVTETRERDSITDDEQTTLEERGISTDPTDYEGVATSGAYITVKETKPGYKYYYWQWREGNSWKNKYIAPVDPKDSTK</sequence>
<organism evidence="2 3">
    <name type="scientific">Natrinema soli</name>
    <dbReference type="NCBI Taxonomy" id="1930624"/>
    <lineage>
        <taxon>Archaea</taxon>
        <taxon>Methanobacteriati</taxon>
        <taxon>Methanobacteriota</taxon>
        <taxon>Stenosarchaea group</taxon>
        <taxon>Halobacteria</taxon>
        <taxon>Halobacteriales</taxon>
        <taxon>Natrialbaceae</taxon>
        <taxon>Natrinema</taxon>
    </lineage>
</organism>
<feature type="compositionally biased region" description="Basic and acidic residues" evidence="1">
    <location>
        <begin position="41"/>
        <end position="58"/>
    </location>
</feature>
<dbReference type="RefSeq" id="WP_273736721.1">
    <property type="nucleotide sequence ID" value="NZ_JAQIVI010000006.1"/>
</dbReference>
<accession>A0ABD5SET0</accession>
<reference evidence="2 3" key="1">
    <citation type="journal article" date="2019" name="Int. J. Syst. Evol. Microbiol.">
        <title>The Global Catalogue of Microorganisms (GCM) 10K type strain sequencing project: providing services to taxonomists for standard genome sequencing and annotation.</title>
        <authorList>
            <consortium name="The Broad Institute Genomics Platform"/>
            <consortium name="The Broad Institute Genome Sequencing Center for Infectious Disease"/>
            <person name="Wu L."/>
            <person name="Ma J."/>
        </authorList>
    </citation>
    <scope>NUCLEOTIDE SEQUENCE [LARGE SCALE GENOMIC DNA]</scope>
    <source>
        <strain evidence="2 3">LMG 29247</strain>
    </source>
</reference>
<protein>
    <submittedName>
        <fullName evidence="2">Uncharacterized protein</fullName>
    </submittedName>
</protein>
<evidence type="ECO:0000256" key="1">
    <source>
        <dbReference type="SAM" id="MobiDB-lite"/>
    </source>
</evidence>
<feature type="region of interest" description="Disordered" evidence="1">
    <location>
        <begin position="1"/>
        <end position="77"/>
    </location>
</feature>
<dbReference type="Proteomes" id="UP001596383">
    <property type="component" value="Unassembled WGS sequence"/>
</dbReference>
<dbReference type="EMBL" id="JBHSWV010000006">
    <property type="protein sequence ID" value="MFC6763603.1"/>
    <property type="molecule type" value="Genomic_DNA"/>
</dbReference>
<evidence type="ECO:0000313" key="3">
    <source>
        <dbReference type="Proteomes" id="UP001596383"/>
    </source>
</evidence>
<evidence type="ECO:0000313" key="2">
    <source>
        <dbReference type="EMBL" id="MFC6763603.1"/>
    </source>
</evidence>
<comment type="caution">
    <text evidence="2">The sequence shown here is derived from an EMBL/GenBank/DDBJ whole genome shotgun (WGS) entry which is preliminary data.</text>
</comment>
<proteinExistence type="predicted"/>
<dbReference type="AlphaFoldDB" id="A0ABD5SET0"/>